<reference evidence="1 2" key="1">
    <citation type="submission" date="2018-01" db="EMBL/GenBank/DDBJ databases">
        <title>Draft genome sequence of Jiangella sp. GTF31.</title>
        <authorList>
            <person name="Sahin N."/>
            <person name="Ay H."/>
            <person name="Saygin H."/>
        </authorList>
    </citation>
    <scope>NUCLEOTIDE SEQUENCE [LARGE SCALE GENOMIC DNA]</scope>
    <source>
        <strain evidence="1 2">GTF31</strain>
    </source>
</reference>
<evidence type="ECO:0000313" key="1">
    <source>
        <dbReference type="EMBL" id="PZF81152.1"/>
    </source>
</evidence>
<name>A0A2W2B549_9ACTN</name>
<comment type="caution">
    <text evidence="1">The sequence shown here is derived from an EMBL/GenBank/DDBJ whole genome shotgun (WGS) entry which is preliminary data.</text>
</comment>
<gene>
    <name evidence="1" type="ORF">C1I92_22535</name>
</gene>
<sequence length="97" mass="10759">MPQLVARPGFLEQLEAVAEETGATFHELVLMDEKAAVLRRFAERARTVAGALQVEQDEVAALYDRLTAYIARRPRAVVVPAIEGRADETYRALLAHV</sequence>
<dbReference type="EMBL" id="POTW01000065">
    <property type="protein sequence ID" value="PZF81152.1"/>
    <property type="molecule type" value="Genomic_DNA"/>
</dbReference>
<dbReference type="RefSeq" id="WP_111256898.1">
    <property type="nucleotide sequence ID" value="NZ_POTW01000065.1"/>
</dbReference>
<proteinExistence type="predicted"/>
<protein>
    <submittedName>
        <fullName evidence="1">Uncharacterized protein</fullName>
    </submittedName>
</protein>
<organism evidence="1 2">
    <name type="scientific">Jiangella anatolica</name>
    <dbReference type="NCBI Taxonomy" id="2670374"/>
    <lineage>
        <taxon>Bacteria</taxon>
        <taxon>Bacillati</taxon>
        <taxon>Actinomycetota</taxon>
        <taxon>Actinomycetes</taxon>
        <taxon>Jiangellales</taxon>
        <taxon>Jiangellaceae</taxon>
        <taxon>Jiangella</taxon>
    </lineage>
</organism>
<evidence type="ECO:0000313" key="2">
    <source>
        <dbReference type="Proteomes" id="UP000248764"/>
    </source>
</evidence>
<accession>A0A2W2B549</accession>
<dbReference type="Proteomes" id="UP000248764">
    <property type="component" value="Unassembled WGS sequence"/>
</dbReference>
<dbReference type="AlphaFoldDB" id="A0A2W2B549"/>
<keyword evidence="2" id="KW-1185">Reference proteome</keyword>